<dbReference type="AlphaFoldDB" id="A0A1D8AZ59"/>
<dbReference type="PRINTS" id="PR00070">
    <property type="entry name" value="DHFR"/>
</dbReference>
<dbReference type="PIRSF" id="PIRSF000194">
    <property type="entry name" value="DHFR"/>
    <property type="match status" value="1"/>
</dbReference>
<evidence type="ECO:0000256" key="8">
    <source>
        <dbReference type="PIRNR" id="PIRNR000194"/>
    </source>
</evidence>
<sequence>MPHPIELIVACAENRIIGRAGRLPFDIPEDKQWFHDQTANHTVVLGRICYETWPHVRADGRQPVVITSDRSLARPGVLVAANVPEALALAQKLPGRLLVCGGQRIYEETLPLADRLILTQVHAPVEGDTWFPEWRHLSWRETWKREGADRNFRYTFSVLERVR</sequence>
<comment type="similarity">
    <text evidence="2 8">Belongs to the dihydrofolate reductase family.</text>
</comment>
<comment type="catalytic activity">
    <reaction evidence="8">
        <text>(6S)-5,6,7,8-tetrahydrofolate + NADP(+) = 7,8-dihydrofolate + NADPH + H(+)</text>
        <dbReference type="Rhea" id="RHEA:15009"/>
        <dbReference type="ChEBI" id="CHEBI:15378"/>
        <dbReference type="ChEBI" id="CHEBI:57451"/>
        <dbReference type="ChEBI" id="CHEBI:57453"/>
        <dbReference type="ChEBI" id="CHEBI:57783"/>
        <dbReference type="ChEBI" id="CHEBI:58349"/>
        <dbReference type="EC" id="1.5.1.3"/>
    </reaction>
</comment>
<dbReference type="Proteomes" id="UP000095228">
    <property type="component" value="Chromosome"/>
</dbReference>
<dbReference type="Gene3D" id="3.40.430.10">
    <property type="entry name" value="Dihydrofolate Reductase, subunit A"/>
    <property type="match status" value="1"/>
</dbReference>
<dbReference type="EMBL" id="CP016094">
    <property type="protein sequence ID" value="AOS46180.1"/>
    <property type="molecule type" value="Genomic_DNA"/>
</dbReference>
<dbReference type="InterPro" id="IPR012259">
    <property type="entry name" value="DHFR"/>
</dbReference>
<evidence type="ECO:0000259" key="9">
    <source>
        <dbReference type="PROSITE" id="PS51330"/>
    </source>
</evidence>
<dbReference type="GO" id="GO:0046655">
    <property type="term" value="P:folic acid metabolic process"/>
    <property type="evidence" value="ECO:0007669"/>
    <property type="project" value="TreeGrafter"/>
</dbReference>
<dbReference type="Pfam" id="PF00186">
    <property type="entry name" value="DHFR_1"/>
    <property type="match status" value="1"/>
</dbReference>
<dbReference type="PROSITE" id="PS51330">
    <property type="entry name" value="DHFR_2"/>
    <property type="match status" value="1"/>
</dbReference>
<evidence type="ECO:0000256" key="1">
    <source>
        <dbReference type="ARBA" id="ARBA00004903"/>
    </source>
</evidence>
<keyword evidence="11" id="KW-1185">Reference proteome</keyword>
<keyword evidence="4 8" id="KW-0554">One-carbon metabolism</keyword>
<accession>A0A1D8AZ59</accession>
<organism evidence="10 11">
    <name type="scientific">Lacunisphaera limnophila</name>
    <dbReference type="NCBI Taxonomy" id="1838286"/>
    <lineage>
        <taxon>Bacteria</taxon>
        <taxon>Pseudomonadati</taxon>
        <taxon>Verrucomicrobiota</taxon>
        <taxon>Opitutia</taxon>
        <taxon>Opitutales</taxon>
        <taxon>Opitutaceae</taxon>
        <taxon>Lacunisphaera</taxon>
    </lineage>
</organism>
<evidence type="ECO:0000256" key="2">
    <source>
        <dbReference type="ARBA" id="ARBA00009539"/>
    </source>
</evidence>
<comment type="pathway">
    <text evidence="1 8">Cofactor biosynthesis; tetrahydrofolate biosynthesis; 5,6,7,8-tetrahydrofolate from 7,8-dihydrofolate: step 1/1.</text>
</comment>
<dbReference type="GO" id="GO:0046452">
    <property type="term" value="P:dihydrofolate metabolic process"/>
    <property type="evidence" value="ECO:0007669"/>
    <property type="project" value="TreeGrafter"/>
</dbReference>
<comment type="function">
    <text evidence="7 8">Key enzyme in folate metabolism. Catalyzes an essential reaction for de novo glycine and purine synthesis, and for DNA precursor synthesis.</text>
</comment>
<evidence type="ECO:0000256" key="3">
    <source>
        <dbReference type="ARBA" id="ARBA00012856"/>
    </source>
</evidence>
<dbReference type="EC" id="1.5.1.3" evidence="3 8"/>
<dbReference type="CDD" id="cd00209">
    <property type="entry name" value="DHFR"/>
    <property type="match status" value="1"/>
</dbReference>
<dbReference type="InterPro" id="IPR024072">
    <property type="entry name" value="DHFR-like_dom_sf"/>
</dbReference>
<dbReference type="GO" id="GO:0004146">
    <property type="term" value="F:dihydrofolate reductase activity"/>
    <property type="evidence" value="ECO:0007669"/>
    <property type="project" value="UniProtKB-EC"/>
</dbReference>
<dbReference type="GO" id="GO:0005829">
    <property type="term" value="C:cytosol"/>
    <property type="evidence" value="ECO:0007669"/>
    <property type="project" value="TreeGrafter"/>
</dbReference>
<evidence type="ECO:0000313" key="10">
    <source>
        <dbReference type="EMBL" id="AOS46180.1"/>
    </source>
</evidence>
<dbReference type="OrthoDB" id="9804315at2"/>
<dbReference type="PANTHER" id="PTHR48069:SF3">
    <property type="entry name" value="DIHYDROFOLATE REDUCTASE"/>
    <property type="match status" value="1"/>
</dbReference>
<keyword evidence="5 8" id="KW-0521">NADP</keyword>
<reference evidence="10 11" key="1">
    <citation type="submission" date="2016-06" db="EMBL/GenBank/DDBJ databases">
        <title>Three novel species with peptidoglycan cell walls form the new genus Lacunisphaera gen. nov. in the family Opitutaceae of the verrucomicrobial subdivision 4.</title>
        <authorList>
            <person name="Rast P."/>
            <person name="Gloeckner I."/>
            <person name="Jogler M."/>
            <person name="Boedeker C."/>
            <person name="Jeske O."/>
            <person name="Wiegand S."/>
            <person name="Reinhardt R."/>
            <person name="Schumann P."/>
            <person name="Rohde M."/>
            <person name="Spring S."/>
            <person name="Gloeckner F.O."/>
            <person name="Jogler C."/>
        </authorList>
    </citation>
    <scope>NUCLEOTIDE SEQUENCE [LARGE SCALE GENOMIC DNA]</scope>
    <source>
        <strain evidence="10 11">IG16b</strain>
    </source>
</reference>
<dbReference type="SUPFAM" id="SSF53597">
    <property type="entry name" value="Dihydrofolate reductase-like"/>
    <property type="match status" value="1"/>
</dbReference>
<name>A0A1D8AZ59_9BACT</name>
<dbReference type="PANTHER" id="PTHR48069">
    <property type="entry name" value="DIHYDROFOLATE REDUCTASE"/>
    <property type="match status" value="1"/>
</dbReference>
<dbReference type="STRING" id="1838286.Verru16b_03277"/>
<dbReference type="GO" id="GO:0046654">
    <property type="term" value="P:tetrahydrofolate biosynthetic process"/>
    <property type="evidence" value="ECO:0007669"/>
    <property type="project" value="UniProtKB-UniPathway"/>
</dbReference>
<evidence type="ECO:0000256" key="7">
    <source>
        <dbReference type="ARBA" id="ARBA00025067"/>
    </source>
</evidence>
<dbReference type="RefSeq" id="WP_069963260.1">
    <property type="nucleotide sequence ID" value="NZ_CP016094.1"/>
</dbReference>
<dbReference type="InterPro" id="IPR001796">
    <property type="entry name" value="DHFR_dom"/>
</dbReference>
<evidence type="ECO:0000256" key="5">
    <source>
        <dbReference type="ARBA" id="ARBA00022857"/>
    </source>
</evidence>
<protein>
    <recommendedName>
        <fullName evidence="3 8">Dihydrofolate reductase</fullName>
        <ecNumber evidence="3 8">1.5.1.3</ecNumber>
    </recommendedName>
</protein>
<gene>
    <name evidence="10" type="primary">folA</name>
    <name evidence="10" type="ORF">Verru16b_03277</name>
</gene>
<dbReference type="UniPathway" id="UPA00077">
    <property type="reaction ID" value="UER00158"/>
</dbReference>
<proteinExistence type="inferred from homology"/>
<dbReference type="GO" id="GO:0050661">
    <property type="term" value="F:NADP binding"/>
    <property type="evidence" value="ECO:0007669"/>
    <property type="project" value="InterPro"/>
</dbReference>
<evidence type="ECO:0000313" key="11">
    <source>
        <dbReference type="Proteomes" id="UP000095228"/>
    </source>
</evidence>
<dbReference type="KEGG" id="obg:Verru16b_03277"/>
<dbReference type="GO" id="GO:0006730">
    <property type="term" value="P:one-carbon metabolic process"/>
    <property type="evidence" value="ECO:0007669"/>
    <property type="project" value="UniProtKB-KW"/>
</dbReference>
<feature type="domain" description="DHFR" evidence="9">
    <location>
        <begin position="4"/>
        <end position="161"/>
    </location>
</feature>
<evidence type="ECO:0000256" key="4">
    <source>
        <dbReference type="ARBA" id="ARBA00022563"/>
    </source>
</evidence>
<evidence type="ECO:0000256" key="6">
    <source>
        <dbReference type="ARBA" id="ARBA00023002"/>
    </source>
</evidence>
<keyword evidence="6 8" id="KW-0560">Oxidoreductase</keyword>